<dbReference type="RefSeq" id="WP_108849790.1">
    <property type="nucleotide sequence ID" value="NZ_AP019697.1"/>
</dbReference>
<proteinExistence type="predicted"/>
<dbReference type="OrthoDB" id="9773088at2"/>
<dbReference type="GO" id="GO:0016887">
    <property type="term" value="F:ATP hydrolysis activity"/>
    <property type="evidence" value="ECO:0007669"/>
    <property type="project" value="TreeGrafter"/>
</dbReference>
<keyword evidence="2" id="KW-0067">ATP-binding</keyword>
<evidence type="ECO:0000256" key="1">
    <source>
        <dbReference type="ARBA" id="ARBA00022741"/>
    </source>
</evidence>
<evidence type="ECO:0000256" key="2">
    <source>
        <dbReference type="ARBA" id="ARBA00022840"/>
    </source>
</evidence>
<dbReference type="InterPro" id="IPR050625">
    <property type="entry name" value="ParA/MinD_ATPase"/>
</dbReference>
<dbReference type="InterPro" id="IPR027417">
    <property type="entry name" value="P-loop_NTPase"/>
</dbReference>
<evidence type="ECO:0000313" key="4">
    <source>
        <dbReference type="EMBL" id="BBK24842.1"/>
    </source>
</evidence>
<dbReference type="GO" id="GO:0009898">
    <property type="term" value="C:cytoplasmic side of plasma membrane"/>
    <property type="evidence" value="ECO:0007669"/>
    <property type="project" value="TreeGrafter"/>
</dbReference>
<dbReference type="PANTHER" id="PTHR43384:SF6">
    <property type="entry name" value="SEPTUM SITE-DETERMINING PROTEIN MIND HOMOLOG, CHLOROPLASTIC"/>
    <property type="match status" value="1"/>
</dbReference>
<sequence>MAKVLSIASGKGGVGKTLLTASLGIVMAHKGYRVLLIDGDMGLRNMDLILGLENECFYNILDLAEGRCFMNDVKLSVSKNLDFIPAAQAETWDEIFPAAISVILDDAGDDYDFILLDCPAGVGSGIQFAADVSDKFMIVVAPSWASRRTADQAAQMIKPKVDFSYVMNQFSFSNQNQASFQEMLETIDSEYFGGVIPFSVEAARLAGHGNLKDLKLNGPFGKAVDYVYRSVIEGKEFPLSVWSKLIRGCDNEADEILNKSAGLVPVINKPGLSWNSGSQFYKWRRRR</sequence>
<evidence type="ECO:0000259" key="3">
    <source>
        <dbReference type="Pfam" id="PF13614"/>
    </source>
</evidence>
<dbReference type="SUPFAM" id="SSF52540">
    <property type="entry name" value="P-loop containing nucleoside triphosphate hydrolases"/>
    <property type="match status" value="1"/>
</dbReference>
<dbReference type="GO" id="GO:0005524">
    <property type="term" value="F:ATP binding"/>
    <property type="evidence" value="ECO:0007669"/>
    <property type="project" value="UniProtKB-KW"/>
</dbReference>
<dbReference type="Pfam" id="PF13614">
    <property type="entry name" value="AAA_31"/>
    <property type="match status" value="1"/>
</dbReference>
<evidence type="ECO:0000313" key="5">
    <source>
        <dbReference type="Proteomes" id="UP000320585"/>
    </source>
</evidence>
<gene>
    <name evidence="4" type="ORF">Dia5BBH33_07770</name>
</gene>
<name>A0A8D4UU24_9FIRM</name>
<dbReference type="GO" id="GO:0051782">
    <property type="term" value="P:negative regulation of cell division"/>
    <property type="evidence" value="ECO:0007669"/>
    <property type="project" value="TreeGrafter"/>
</dbReference>
<dbReference type="PANTHER" id="PTHR43384">
    <property type="entry name" value="SEPTUM SITE-DETERMINING PROTEIN MIND HOMOLOG, CHLOROPLASTIC-RELATED"/>
    <property type="match status" value="1"/>
</dbReference>
<dbReference type="GeneID" id="92715996"/>
<protein>
    <submittedName>
        <fullName evidence="4">Site-determining protein</fullName>
    </submittedName>
</protein>
<dbReference type="GO" id="GO:0005829">
    <property type="term" value="C:cytosol"/>
    <property type="evidence" value="ECO:0007669"/>
    <property type="project" value="TreeGrafter"/>
</dbReference>
<dbReference type="EMBL" id="AP019697">
    <property type="protein sequence ID" value="BBK24842.1"/>
    <property type="molecule type" value="Genomic_DNA"/>
</dbReference>
<dbReference type="InterPro" id="IPR025669">
    <property type="entry name" value="AAA_dom"/>
</dbReference>
<dbReference type="Gene3D" id="3.40.50.300">
    <property type="entry name" value="P-loop containing nucleotide triphosphate hydrolases"/>
    <property type="match status" value="1"/>
</dbReference>
<dbReference type="KEGG" id="dho:Dia5BBH33_07770"/>
<accession>A0A8D4UU24</accession>
<dbReference type="AlphaFoldDB" id="A0A8D4UU24"/>
<keyword evidence="5" id="KW-1185">Reference proteome</keyword>
<keyword evidence="1" id="KW-0547">Nucleotide-binding</keyword>
<dbReference type="Proteomes" id="UP000320585">
    <property type="component" value="Chromosome"/>
</dbReference>
<reference evidence="5" key="1">
    <citation type="submission" date="2019-05" db="EMBL/GenBank/DDBJ databases">
        <title>Complete genome sequencing of Dialister sp. strain 5BBH33.</title>
        <authorList>
            <person name="Sakamoto M."/>
            <person name="Murakami T."/>
            <person name="Mori H."/>
        </authorList>
    </citation>
    <scope>NUCLEOTIDE SEQUENCE [LARGE SCALE GENOMIC DNA]</scope>
    <source>
        <strain evidence="5">5BBH33</strain>
    </source>
</reference>
<feature type="domain" description="AAA" evidence="3">
    <location>
        <begin position="3"/>
        <end position="149"/>
    </location>
</feature>
<organism evidence="4 5">
    <name type="scientific">Dialister hominis</name>
    <dbReference type="NCBI Taxonomy" id="2582419"/>
    <lineage>
        <taxon>Bacteria</taxon>
        <taxon>Bacillati</taxon>
        <taxon>Bacillota</taxon>
        <taxon>Negativicutes</taxon>
        <taxon>Veillonellales</taxon>
        <taxon>Veillonellaceae</taxon>
        <taxon>Dialister</taxon>
    </lineage>
</organism>